<name>A0AAD9IFM1_PROWI</name>
<reference evidence="1" key="1">
    <citation type="submission" date="2021-01" db="EMBL/GenBank/DDBJ databases">
        <authorList>
            <person name="Eckstrom K.M.E."/>
        </authorList>
    </citation>
    <scope>NUCLEOTIDE SEQUENCE</scope>
    <source>
        <strain evidence="1">UVCC 0001</strain>
    </source>
</reference>
<dbReference type="SUPFAM" id="SSF50998">
    <property type="entry name" value="Quinoprotein alcohol dehydrogenase-like"/>
    <property type="match status" value="1"/>
</dbReference>
<evidence type="ECO:0000313" key="2">
    <source>
        <dbReference type="Proteomes" id="UP001255856"/>
    </source>
</evidence>
<dbReference type="Proteomes" id="UP001255856">
    <property type="component" value="Unassembled WGS sequence"/>
</dbReference>
<sequence length="218" mass="23474">MAAHPHEDALLWSQGGEVLLTSVRQLSLPAGEGAASRGQVCTAPAAGPAHSVLWLTGTEYATCDAETLRVRDAASLATTWKVRLSEDSAARRQAATCLHGRENVLVAGVRHGAPLLLDRRQRPRRGLPLDDGRAELRWVHVCEDERTLLGVDRDQGVCAWDLRARSTVQQFNGSAISRCPPLWQASIPELLAAVPGAAGQLGGSALDSQRLQLERTVR</sequence>
<evidence type="ECO:0000313" key="1">
    <source>
        <dbReference type="EMBL" id="KAK2077524.1"/>
    </source>
</evidence>
<protein>
    <submittedName>
        <fullName evidence="1">Uncharacterized protein</fullName>
    </submittedName>
</protein>
<keyword evidence="2" id="KW-1185">Reference proteome</keyword>
<dbReference type="AlphaFoldDB" id="A0AAD9IFM1"/>
<gene>
    <name evidence="1" type="ORF">QBZ16_004369</name>
</gene>
<dbReference type="EMBL" id="JASFZW010000006">
    <property type="protein sequence ID" value="KAK2077524.1"/>
    <property type="molecule type" value="Genomic_DNA"/>
</dbReference>
<proteinExistence type="predicted"/>
<accession>A0AAD9IFM1</accession>
<organism evidence="1 2">
    <name type="scientific">Prototheca wickerhamii</name>
    <dbReference type="NCBI Taxonomy" id="3111"/>
    <lineage>
        <taxon>Eukaryota</taxon>
        <taxon>Viridiplantae</taxon>
        <taxon>Chlorophyta</taxon>
        <taxon>core chlorophytes</taxon>
        <taxon>Trebouxiophyceae</taxon>
        <taxon>Chlorellales</taxon>
        <taxon>Chlorellaceae</taxon>
        <taxon>Prototheca</taxon>
    </lineage>
</organism>
<comment type="caution">
    <text evidence="1">The sequence shown here is derived from an EMBL/GenBank/DDBJ whole genome shotgun (WGS) entry which is preliminary data.</text>
</comment>
<dbReference type="InterPro" id="IPR011047">
    <property type="entry name" value="Quinoprotein_ADH-like_sf"/>
</dbReference>